<comment type="caution">
    <text evidence="1">The sequence shown here is derived from an EMBL/GenBank/DDBJ whole genome shotgun (WGS) entry which is preliminary data.</text>
</comment>
<dbReference type="EMBL" id="JASCZI010120949">
    <property type="protein sequence ID" value="MED6158089.1"/>
    <property type="molecule type" value="Genomic_DNA"/>
</dbReference>
<sequence>MTAPFPRPSVSPAWKKVHDRVLVMLQRELGVVTQPRPNLIPNFKSKTQLCSK</sequence>
<protein>
    <submittedName>
        <fullName evidence="1">Uncharacterized protein</fullName>
    </submittedName>
</protein>
<organism evidence="1 2">
    <name type="scientific">Stylosanthes scabra</name>
    <dbReference type="NCBI Taxonomy" id="79078"/>
    <lineage>
        <taxon>Eukaryota</taxon>
        <taxon>Viridiplantae</taxon>
        <taxon>Streptophyta</taxon>
        <taxon>Embryophyta</taxon>
        <taxon>Tracheophyta</taxon>
        <taxon>Spermatophyta</taxon>
        <taxon>Magnoliopsida</taxon>
        <taxon>eudicotyledons</taxon>
        <taxon>Gunneridae</taxon>
        <taxon>Pentapetalae</taxon>
        <taxon>rosids</taxon>
        <taxon>fabids</taxon>
        <taxon>Fabales</taxon>
        <taxon>Fabaceae</taxon>
        <taxon>Papilionoideae</taxon>
        <taxon>50 kb inversion clade</taxon>
        <taxon>dalbergioids sensu lato</taxon>
        <taxon>Dalbergieae</taxon>
        <taxon>Pterocarpus clade</taxon>
        <taxon>Stylosanthes</taxon>
    </lineage>
</organism>
<evidence type="ECO:0000313" key="2">
    <source>
        <dbReference type="Proteomes" id="UP001341840"/>
    </source>
</evidence>
<evidence type="ECO:0000313" key="1">
    <source>
        <dbReference type="EMBL" id="MED6158089.1"/>
    </source>
</evidence>
<reference evidence="1 2" key="1">
    <citation type="journal article" date="2023" name="Plants (Basel)">
        <title>Bridging the Gap: Combining Genomics and Transcriptomics Approaches to Understand Stylosanthes scabra, an Orphan Legume from the Brazilian Caatinga.</title>
        <authorList>
            <person name="Ferreira-Neto J.R.C."/>
            <person name="da Silva M.D."/>
            <person name="Binneck E."/>
            <person name="de Melo N.F."/>
            <person name="da Silva R.H."/>
            <person name="de Melo A.L.T.M."/>
            <person name="Pandolfi V."/>
            <person name="Bustamante F.O."/>
            <person name="Brasileiro-Vidal A.C."/>
            <person name="Benko-Iseppon A.M."/>
        </authorList>
    </citation>
    <scope>NUCLEOTIDE SEQUENCE [LARGE SCALE GENOMIC DNA]</scope>
    <source>
        <tissue evidence="1">Leaves</tissue>
    </source>
</reference>
<gene>
    <name evidence="1" type="ORF">PIB30_029524</name>
</gene>
<accession>A0ABU6UAQ4</accession>
<keyword evidence="2" id="KW-1185">Reference proteome</keyword>
<proteinExistence type="predicted"/>
<feature type="non-terminal residue" evidence="1">
    <location>
        <position position="52"/>
    </location>
</feature>
<name>A0ABU6UAQ4_9FABA</name>
<dbReference type="Proteomes" id="UP001341840">
    <property type="component" value="Unassembled WGS sequence"/>
</dbReference>